<dbReference type="PANTHER" id="PTHR11717:SF7">
    <property type="entry name" value="LOW MOLECULAR WEIGHT PHOSPHOTYROSINE PROTEIN PHOSPHATASE"/>
    <property type="match status" value="1"/>
</dbReference>
<evidence type="ECO:0000256" key="2">
    <source>
        <dbReference type="SAM" id="SignalP"/>
    </source>
</evidence>
<dbReference type="Pfam" id="PF01451">
    <property type="entry name" value="LMWPc"/>
    <property type="match status" value="1"/>
</dbReference>
<evidence type="ECO:0000256" key="1">
    <source>
        <dbReference type="ARBA" id="ARBA00013064"/>
    </source>
</evidence>
<dbReference type="RefSeq" id="XP_008474975.1">
    <property type="nucleotide sequence ID" value="XM_008476753.3"/>
</dbReference>
<dbReference type="InterPro" id="IPR050438">
    <property type="entry name" value="LMW_PTPase"/>
</dbReference>
<accession>A0A1S3D5S3</accession>
<dbReference type="InterPro" id="IPR023485">
    <property type="entry name" value="Ptyr_pPase"/>
</dbReference>
<dbReference type="GO" id="GO:0004725">
    <property type="term" value="F:protein tyrosine phosphatase activity"/>
    <property type="evidence" value="ECO:0007669"/>
    <property type="project" value="UniProtKB-EC"/>
</dbReference>
<organism evidence="4 5">
    <name type="scientific">Diaphorina citri</name>
    <name type="common">Asian citrus psyllid</name>
    <dbReference type="NCBI Taxonomy" id="121845"/>
    <lineage>
        <taxon>Eukaryota</taxon>
        <taxon>Metazoa</taxon>
        <taxon>Ecdysozoa</taxon>
        <taxon>Arthropoda</taxon>
        <taxon>Hexapoda</taxon>
        <taxon>Insecta</taxon>
        <taxon>Pterygota</taxon>
        <taxon>Neoptera</taxon>
        <taxon>Paraneoptera</taxon>
        <taxon>Hemiptera</taxon>
        <taxon>Sternorrhyncha</taxon>
        <taxon>Psylloidea</taxon>
        <taxon>Psyllidae</taxon>
        <taxon>Diaphorininae</taxon>
        <taxon>Diaphorina</taxon>
    </lineage>
</organism>
<dbReference type="PANTHER" id="PTHR11717">
    <property type="entry name" value="LOW MOLECULAR WEIGHT PROTEIN TYROSINE PHOSPHATASE"/>
    <property type="match status" value="1"/>
</dbReference>
<sequence>MVIPAVIVVLVSECILVVLAGDYRVSKTENGIYTVQYNPEDYNYGPTLAPTSQKRKVLIVCLTNLARSPIAESVFRKMMKRRRISNQWEVSSSAAMYFEDLEEENIIREALHVVRKIDPDYDEIKRIFAQKTRIMTKDAFRTHDYILAVDEMTYNATIDRRREWNEMYTKAQVMHFDKLDPIKMTNRWFAVNDKNFTHFYRRCERAILAFDMKVNALM</sequence>
<evidence type="ECO:0000313" key="5">
    <source>
        <dbReference type="RefSeq" id="XP_008474975.1"/>
    </source>
</evidence>
<dbReference type="Gene3D" id="3.40.50.2300">
    <property type="match status" value="1"/>
</dbReference>
<keyword evidence="4" id="KW-1185">Reference proteome</keyword>
<dbReference type="SMART" id="SM00226">
    <property type="entry name" value="LMWPc"/>
    <property type="match status" value="1"/>
</dbReference>
<protein>
    <recommendedName>
        <fullName evidence="1">protein-tyrosine-phosphatase</fullName>
        <ecNumber evidence="1">3.1.3.48</ecNumber>
    </recommendedName>
</protein>
<dbReference type="GeneID" id="103511991"/>
<evidence type="ECO:0000259" key="3">
    <source>
        <dbReference type="SMART" id="SM00226"/>
    </source>
</evidence>
<evidence type="ECO:0000313" key="4">
    <source>
        <dbReference type="Proteomes" id="UP000079169"/>
    </source>
</evidence>
<name>A0A1S3D5S3_DIACI</name>
<feature type="signal peptide" evidence="2">
    <location>
        <begin position="1"/>
        <end position="20"/>
    </location>
</feature>
<feature type="domain" description="Phosphotyrosine protein phosphatase I" evidence="3">
    <location>
        <begin position="55"/>
        <end position="213"/>
    </location>
</feature>
<reference evidence="5" key="1">
    <citation type="submission" date="2025-08" db="UniProtKB">
        <authorList>
            <consortium name="RefSeq"/>
        </authorList>
    </citation>
    <scope>IDENTIFICATION</scope>
</reference>
<feature type="chain" id="PRO_5010211676" description="protein-tyrosine-phosphatase" evidence="2">
    <location>
        <begin position="21"/>
        <end position="218"/>
    </location>
</feature>
<dbReference type="SUPFAM" id="SSF52788">
    <property type="entry name" value="Phosphotyrosine protein phosphatases I"/>
    <property type="match status" value="1"/>
</dbReference>
<dbReference type="AlphaFoldDB" id="A0A1S3D5S3"/>
<dbReference type="Proteomes" id="UP000079169">
    <property type="component" value="Unplaced"/>
</dbReference>
<dbReference type="InterPro" id="IPR036196">
    <property type="entry name" value="Ptyr_pPase_sf"/>
</dbReference>
<proteinExistence type="predicted"/>
<keyword evidence="2" id="KW-0732">Signal</keyword>
<gene>
    <name evidence="5" type="primary">LOC103511991</name>
</gene>
<dbReference type="EC" id="3.1.3.48" evidence="1"/>